<organism evidence="1 2">
    <name type="scientific">Porites lobata</name>
    <dbReference type="NCBI Taxonomy" id="104759"/>
    <lineage>
        <taxon>Eukaryota</taxon>
        <taxon>Metazoa</taxon>
        <taxon>Cnidaria</taxon>
        <taxon>Anthozoa</taxon>
        <taxon>Hexacorallia</taxon>
        <taxon>Scleractinia</taxon>
        <taxon>Fungiina</taxon>
        <taxon>Poritidae</taxon>
        <taxon>Porites</taxon>
    </lineage>
</organism>
<protein>
    <submittedName>
        <fullName evidence="1">Uncharacterized protein</fullName>
    </submittedName>
</protein>
<evidence type="ECO:0000313" key="1">
    <source>
        <dbReference type="EMBL" id="CAH3184836.1"/>
    </source>
</evidence>
<keyword evidence="2" id="KW-1185">Reference proteome</keyword>
<sequence>MWNTESCPENKFIVAGSYISDYHDSLGRSRPLKVGDQVHFIRNSRRLNGTQSGSFSDSFASDLGGIQMLIGGPFQSDTGKLIIQKDMVEKCGEVNYDVRYKVCDRCGSNHFVRPKKETWKCCAGEKPYDPKKSTILLRCK</sequence>
<evidence type="ECO:0000313" key="2">
    <source>
        <dbReference type="Proteomes" id="UP001159405"/>
    </source>
</evidence>
<gene>
    <name evidence="1" type="ORF">PLOB_00031710</name>
</gene>
<comment type="caution">
    <text evidence="1">The sequence shown here is derived from an EMBL/GenBank/DDBJ whole genome shotgun (WGS) entry which is preliminary data.</text>
</comment>
<dbReference type="Proteomes" id="UP001159405">
    <property type="component" value="Unassembled WGS sequence"/>
</dbReference>
<name>A0ABN8S290_9CNID</name>
<proteinExistence type="predicted"/>
<accession>A0ABN8S290</accession>
<reference evidence="1 2" key="1">
    <citation type="submission" date="2022-05" db="EMBL/GenBank/DDBJ databases">
        <authorList>
            <consortium name="Genoscope - CEA"/>
            <person name="William W."/>
        </authorList>
    </citation>
    <scope>NUCLEOTIDE SEQUENCE [LARGE SCALE GENOMIC DNA]</scope>
</reference>
<dbReference type="EMBL" id="CALNXK010000402">
    <property type="protein sequence ID" value="CAH3184836.1"/>
    <property type="molecule type" value="Genomic_DNA"/>
</dbReference>